<sequence>MMTVQAWEDPGVTSASQVRRWLRRHAVWRRGLRPAVFAGFAVLLGHASIAHTVSPFALAYFVVLQEAAGDRRGWPGYFAILGAYWQGGWGAAALLAVEFFLFQMVRLSVFRRRSPDLHWLPFLAAGVDLVCRLAAVGSVWTHYDLIMAGVNAAFVVIVAFIFMQCTPLWAGRAVPPSLRQEQLISLTIFAGSAIAGLAGVRIHGVSVTAVCVDGLILLLAAAGGVGVAAAAGVVIGVLAMLNHEITMAGVAVLCFAGLLAGVLKDAGRLWMGLAFWLSFCLLTAGSGVSVPDLQTSALAAAAATVLFWLCPRRLRTAVAGYVPGTAEHRRSEQERVRRVRSLLAAKVHDVSRVFDELAAAFADTGETPLTSTQQLLQNIVTGAAQSVCSRCPRRHRCWDQEALATYQALVHTVEKIEAAPDRRANPSHDLRERCIRLDPMMSVLRYNVDVTARDARWLAKLKEQRSLISAQLTGVAGVIRELAAEIEKDNASASAGEEQVLAALEQLGLFVDHVHIVSLDPGKVEVEVSQPSPGAFEHSVKVIAPLLSGIVGEHITVAKVSGGDAGPCTSVFTSARVFDVETAVATVARDGRLVSGDSHTAVDLENGRFAVALSDGMGNGERARRESKAAIDLLRRLLQAGFDEKLAVRTVNSTLLLRSKEEMFTTLDMVLIDLFSAKAEFLKVGSAPSFVKRGDAVHTITGSSIPIGILQDIDVQAIEEQLQDGDLLILMSDGVFDAPQQLYDKEEWFTRQIQKLETDDPQAVADTLLECAVEMANGQIQDDMTIVVARVKRHQPEWAAIKLPGITGLRQQERRRGA</sequence>
<feature type="transmembrane region" description="Helical" evidence="2">
    <location>
        <begin position="83"/>
        <end position="105"/>
    </location>
</feature>
<evidence type="ECO:0000256" key="1">
    <source>
        <dbReference type="ARBA" id="ARBA00022801"/>
    </source>
</evidence>
<dbReference type="Gene3D" id="3.60.40.10">
    <property type="entry name" value="PPM-type phosphatase domain"/>
    <property type="match status" value="1"/>
</dbReference>
<gene>
    <name evidence="4" type="primary">spoIIE</name>
    <name evidence="4" type="ORF">GCM10010885_17620</name>
</gene>
<reference evidence="4" key="1">
    <citation type="journal article" date="2014" name="Int. J. Syst. Evol. Microbiol.">
        <title>Complete genome sequence of Corynebacterium casei LMG S-19264T (=DSM 44701T), isolated from a smear-ripened cheese.</title>
        <authorList>
            <consortium name="US DOE Joint Genome Institute (JGI-PGF)"/>
            <person name="Walter F."/>
            <person name="Albersmeier A."/>
            <person name="Kalinowski J."/>
            <person name="Ruckert C."/>
        </authorList>
    </citation>
    <scope>NUCLEOTIDE SEQUENCE</scope>
    <source>
        <strain evidence="4">JCM 18487</strain>
    </source>
</reference>
<dbReference type="SMART" id="SM00331">
    <property type="entry name" value="PP2C_SIG"/>
    <property type="match status" value="1"/>
</dbReference>
<dbReference type="PROSITE" id="PS51746">
    <property type="entry name" value="PPM_2"/>
    <property type="match status" value="1"/>
</dbReference>
<dbReference type="SMART" id="SM00332">
    <property type="entry name" value="PP2Cc"/>
    <property type="match status" value="1"/>
</dbReference>
<accession>A0A917KGE5</accession>
<dbReference type="InterPro" id="IPR045768">
    <property type="entry name" value="SpoIIE_N"/>
</dbReference>
<dbReference type="InterPro" id="IPR014221">
    <property type="entry name" value="SpoII_E"/>
</dbReference>
<evidence type="ECO:0000256" key="2">
    <source>
        <dbReference type="SAM" id="Phobius"/>
    </source>
</evidence>
<dbReference type="Pfam" id="PF07228">
    <property type="entry name" value="SpoIIE"/>
    <property type="match status" value="1"/>
</dbReference>
<keyword evidence="2" id="KW-0812">Transmembrane</keyword>
<dbReference type="InterPro" id="IPR001932">
    <property type="entry name" value="PPM-type_phosphatase-like_dom"/>
</dbReference>
<feature type="transmembrane region" description="Helical" evidence="2">
    <location>
        <begin position="35"/>
        <end position="63"/>
    </location>
</feature>
<feature type="transmembrane region" description="Helical" evidence="2">
    <location>
        <begin position="183"/>
        <end position="203"/>
    </location>
</feature>
<dbReference type="AlphaFoldDB" id="A0A917KGE5"/>
<organism evidence="4 5">
    <name type="scientific">Alicyclobacillus cellulosilyticus</name>
    <dbReference type="NCBI Taxonomy" id="1003997"/>
    <lineage>
        <taxon>Bacteria</taxon>
        <taxon>Bacillati</taxon>
        <taxon>Bacillota</taxon>
        <taxon>Bacilli</taxon>
        <taxon>Bacillales</taxon>
        <taxon>Alicyclobacillaceae</taxon>
        <taxon>Alicyclobacillus</taxon>
    </lineage>
</organism>
<dbReference type="EMBL" id="BMOY01000027">
    <property type="protein sequence ID" value="GGJ08997.1"/>
    <property type="molecule type" value="Genomic_DNA"/>
</dbReference>
<dbReference type="Proteomes" id="UP000637695">
    <property type="component" value="Unassembled WGS sequence"/>
</dbReference>
<keyword evidence="2" id="KW-1133">Transmembrane helix</keyword>
<dbReference type="PANTHER" id="PTHR43156:SF2">
    <property type="entry name" value="STAGE II SPORULATION PROTEIN E"/>
    <property type="match status" value="1"/>
</dbReference>
<feature type="transmembrane region" description="Helical" evidence="2">
    <location>
        <begin position="215"/>
        <end position="238"/>
    </location>
</feature>
<dbReference type="Pfam" id="PF19732">
    <property type="entry name" value="SpoIIE_N"/>
    <property type="match status" value="1"/>
</dbReference>
<dbReference type="NCBIfam" id="TIGR02865">
    <property type="entry name" value="spore_II_E"/>
    <property type="match status" value="1"/>
</dbReference>
<feature type="domain" description="PPM-type phosphatase" evidence="3">
    <location>
        <begin position="581"/>
        <end position="791"/>
    </location>
</feature>
<evidence type="ECO:0000313" key="5">
    <source>
        <dbReference type="Proteomes" id="UP000637695"/>
    </source>
</evidence>
<reference evidence="4" key="2">
    <citation type="submission" date="2020-09" db="EMBL/GenBank/DDBJ databases">
        <authorList>
            <person name="Sun Q."/>
            <person name="Ohkuma M."/>
        </authorList>
    </citation>
    <scope>NUCLEOTIDE SEQUENCE</scope>
    <source>
        <strain evidence="4">JCM 18487</strain>
    </source>
</reference>
<dbReference type="RefSeq" id="WP_229776709.1">
    <property type="nucleotide sequence ID" value="NZ_BMOY01000027.1"/>
</dbReference>
<dbReference type="SUPFAM" id="SSF81606">
    <property type="entry name" value="PP2C-like"/>
    <property type="match status" value="1"/>
</dbReference>
<feature type="transmembrane region" description="Helical" evidence="2">
    <location>
        <begin position="269"/>
        <end position="290"/>
    </location>
</feature>
<keyword evidence="2" id="KW-0472">Membrane</keyword>
<proteinExistence type="predicted"/>
<evidence type="ECO:0000259" key="3">
    <source>
        <dbReference type="PROSITE" id="PS51746"/>
    </source>
</evidence>
<name>A0A917KGE5_9BACL</name>
<feature type="transmembrane region" description="Helical" evidence="2">
    <location>
        <begin position="245"/>
        <end position="263"/>
    </location>
</feature>
<dbReference type="InterPro" id="IPR036457">
    <property type="entry name" value="PPM-type-like_dom_sf"/>
</dbReference>
<dbReference type="GO" id="GO:0004722">
    <property type="term" value="F:protein serine/threonine phosphatase activity"/>
    <property type="evidence" value="ECO:0007669"/>
    <property type="project" value="InterPro"/>
</dbReference>
<feature type="transmembrane region" description="Helical" evidence="2">
    <location>
        <begin position="117"/>
        <end position="140"/>
    </location>
</feature>
<protein>
    <submittedName>
        <fullName evidence="4">Stage II sporulation protein E</fullName>
    </submittedName>
</protein>
<dbReference type="PANTHER" id="PTHR43156">
    <property type="entry name" value="STAGE II SPORULATION PROTEIN E-RELATED"/>
    <property type="match status" value="1"/>
</dbReference>
<evidence type="ECO:0000313" key="4">
    <source>
        <dbReference type="EMBL" id="GGJ08997.1"/>
    </source>
</evidence>
<comment type="caution">
    <text evidence="4">The sequence shown here is derived from an EMBL/GenBank/DDBJ whole genome shotgun (WGS) entry which is preliminary data.</text>
</comment>
<keyword evidence="5" id="KW-1185">Reference proteome</keyword>
<feature type="transmembrane region" description="Helical" evidence="2">
    <location>
        <begin position="146"/>
        <end position="171"/>
    </location>
</feature>
<keyword evidence="1" id="KW-0378">Hydrolase</keyword>
<dbReference type="InterPro" id="IPR052016">
    <property type="entry name" value="Bact_Sigma-Reg"/>
</dbReference>